<dbReference type="WBParaSite" id="maker-unitig_22019-snap-gene-0.1-mRNA-1">
    <property type="protein sequence ID" value="maker-unitig_22019-snap-gene-0.1-mRNA-1"/>
    <property type="gene ID" value="maker-unitig_22019-snap-gene-0.1"/>
</dbReference>
<evidence type="ECO:0000313" key="2">
    <source>
        <dbReference type="Proteomes" id="UP000095280"/>
    </source>
</evidence>
<name>A0A1I8F646_9PLAT</name>
<reference evidence="3" key="1">
    <citation type="submission" date="2016-11" db="UniProtKB">
        <authorList>
            <consortium name="WormBaseParasite"/>
        </authorList>
    </citation>
    <scope>IDENTIFICATION</scope>
</reference>
<dbReference type="AlphaFoldDB" id="A0A1I8F646"/>
<dbReference type="PANTHER" id="PTHR31551">
    <property type="entry name" value="PRE-MRNA-SPLICING FACTOR CWF18"/>
    <property type="match status" value="1"/>
</dbReference>
<dbReference type="InterPro" id="IPR013169">
    <property type="entry name" value="mRNA_splic_Cwf18-like"/>
</dbReference>
<dbReference type="GO" id="GO:0071014">
    <property type="term" value="C:post-mRNA release spliceosomal complex"/>
    <property type="evidence" value="ECO:0007669"/>
    <property type="project" value="TreeGrafter"/>
</dbReference>
<dbReference type="Pfam" id="PF08315">
    <property type="entry name" value="cwf18"/>
    <property type="match status" value="1"/>
</dbReference>
<protein>
    <submittedName>
        <fullName evidence="3">Zf-RVT domain-containing protein</fullName>
    </submittedName>
</protein>
<organism evidence="2 3">
    <name type="scientific">Macrostomum lignano</name>
    <dbReference type="NCBI Taxonomy" id="282301"/>
    <lineage>
        <taxon>Eukaryota</taxon>
        <taxon>Metazoa</taxon>
        <taxon>Spiralia</taxon>
        <taxon>Lophotrochozoa</taxon>
        <taxon>Platyhelminthes</taxon>
        <taxon>Rhabditophora</taxon>
        <taxon>Macrostomorpha</taxon>
        <taxon>Macrostomida</taxon>
        <taxon>Macrostomidae</taxon>
        <taxon>Macrostomum</taxon>
    </lineage>
</organism>
<dbReference type="Proteomes" id="UP000095280">
    <property type="component" value="Unplaced"/>
</dbReference>
<keyword evidence="1" id="KW-0175">Coiled coil</keyword>
<keyword evidence="2" id="KW-1185">Reference proteome</keyword>
<evidence type="ECO:0000313" key="3">
    <source>
        <dbReference type="WBParaSite" id="maker-unitig_22019-snap-gene-0.1-mRNA-1"/>
    </source>
</evidence>
<sequence>GGILQTRTKCSAKCWSTHHPPDIRPGPVDLVAHTMQQWHTICKRYKLNCKSWPPAWYRLPVSKRPCDEKNVCNDCAKRQLNPESAATVESVDTLSWYSGGPHLFCQCFATTKPRLTIWQPDTARLLTWLTLNLKPDWDLKRGAERRLAKLERRTQRAIAELLRERLKQQKDPESLVTAVNAALIRLGWVAGRAAN</sequence>
<accession>A0A1I8F646</accession>
<dbReference type="PANTHER" id="PTHR31551:SF1">
    <property type="entry name" value="COILED-COIL DOMAIN-CONTAINING PROTEIN 12"/>
    <property type="match status" value="1"/>
</dbReference>
<dbReference type="GO" id="GO:0005684">
    <property type="term" value="C:U2-type spliceosomal complex"/>
    <property type="evidence" value="ECO:0007669"/>
    <property type="project" value="TreeGrafter"/>
</dbReference>
<feature type="coiled-coil region" evidence="1">
    <location>
        <begin position="140"/>
        <end position="167"/>
    </location>
</feature>
<evidence type="ECO:0000256" key="1">
    <source>
        <dbReference type="SAM" id="Coils"/>
    </source>
</evidence>
<proteinExistence type="predicted"/>